<comment type="caution">
    <text evidence="1">The sequence shown here is derived from an EMBL/GenBank/DDBJ whole genome shotgun (WGS) entry which is preliminary data.</text>
</comment>
<organism evidence="1 2">
    <name type="scientific">Flexivirga oryzae</name>
    <dbReference type="NCBI Taxonomy" id="1794944"/>
    <lineage>
        <taxon>Bacteria</taxon>
        <taxon>Bacillati</taxon>
        <taxon>Actinomycetota</taxon>
        <taxon>Actinomycetes</taxon>
        <taxon>Micrococcales</taxon>
        <taxon>Dermacoccaceae</taxon>
        <taxon>Flexivirga</taxon>
    </lineage>
</organism>
<proteinExistence type="predicted"/>
<dbReference type="EMBL" id="JACHVQ010000001">
    <property type="protein sequence ID" value="MBB2892573.1"/>
    <property type="molecule type" value="Genomic_DNA"/>
</dbReference>
<sequence length="319" mass="34783">MTQRRSTAHVVVGMPLRYGADRRITAAELAAEHGGVVHRVALAHHGIGRDAIRNEVAAGRWFKVGRHTVAIGSPDLGQPASWWRALWESGSGARLDGAAALVAHGLRGFTVRTIDVSLPARNRYHRVDGVTLHTVREPDPALGAGIPRVVVEVATIHAAQWAVSDRQAALLICLPMQQRMTTAARLALAWRGVTRSPRRAFLAAVIADVTDGAHSLGELDFARMARGAGLPEPTRQAVCTGPNGRVYLDVRWDDVGLVVEIDGGHHTLALNPVDDALRQNERVVAGERVLRIPVIGLRLAPQEFLLQVRRMYDTLRSRR</sequence>
<evidence type="ECO:0008006" key="3">
    <source>
        <dbReference type="Google" id="ProtNLM"/>
    </source>
</evidence>
<evidence type="ECO:0000313" key="2">
    <source>
        <dbReference type="Proteomes" id="UP000559182"/>
    </source>
</evidence>
<gene>
    <name evidence="1" type="ORF">FHU39_002557</name>
</gene>
<name>A0A839N8U8_9MICO</name>
<reference evidence="1 2" key="1">
    <citation type="submission" date="2020-08" db="EMBL/GenBank/DDBJ databases">
        <title>Sequencing the genomes of 1000 actinobacteria strains.</title>
        <authorList>
            <person name="Klenk H.-P."/>
        </authorList>
    </citation>
    <scope>NUCLEOTIDE SEQUENCE [LARGE SCALE GENOMIC DNA]</scope>
    <source>
        <strain evidence="1 2">DSM 105369</strain>
    </source>
</reference>
<keyword evidence="2" id="KW-1185">Reference proteome</keyword>
<dbReference type="RefSeq" id="WP_246336220.1">
    <property type="nucleotide sequence ID" value="NZ_JACHVQ010000001.1"/>
</dbReference>
<protein>
    <recommendedName>
        <fullName evidence="3">DUF559 domain-containing protein</fullName>
    </recommendedName>
</protein>
<evidence type="ECO:0000313" key="1">
    <source>
        <dbReference type="EMBL" id="MBB2892573.1"/>
    </source>
</evidence>
<accession>A0A839N8U8</accession>
<dbReference type="Proteomes" id="UP000559182">
    <property type="component" value="Unassembled WGS sequence"/>
</dbReference>
<dbReference type="AlphaFoldDB" id="A0A839N8U8"/>